<comment type="caution">
    <text evidence="1">The sequence shown here is derived from an EMBL/GenBank/DDBJ whole genome shotgun (WGS) entry which is preliminary data.</text>
</comment>
<name>A0A8K1CAQ7_PYTOL</name>
<dbReference type="SUPFAM" id="SSF48403">
    <property type="entry name" value="Ankyrin repeat"/>
    <property type="match status" value="1"/>
</dbReference>
<evidence type="ECO:0000313" key="2">
    <source>
        <dbReference type="Proteomes" id="UP000794436"/>
    </source>
</evidence>
<organism evidence="1 2">
    <name type="scientific">Pythium oligandrum</name>
    <name type="common">Mycoparasitic fungus</name>
    <dbReference type="NCBI Taxonomy" id="41045"/>
    <lineage>
        <taxon>Eukaryota</taxon>
        <taxon>Sar</taxon>
        <taxon>Stramenopiles</taxon>
        <taxon>Oomycota</taxon>
        <taxon>Peronosporomycetes</taxon>
        <taxon>Pythiales</taxon>
        <taxon>Pythiaceae</taxon>
        <taxon>Pythium</taxon>
    </lineage>
</organism>
<dbReference type="Pfam" id="PF12796">
    <property type="entry name" value="Ank_2"/>
    <property type="match status" value="1"/>
</dbReference>
<dbReference type="InterPro" id="IPR036770">
    <property type="entry name" value="Ankyrin_rpt-contain_sf"/>
</dbReference>
<sequence>MNSVWTLSSAQVVCRYSPGLESLDHVADTLSNYLDVSLRWDLDQAVSRGYSHLVDRILQLRYANDTSKVSSDTMKQALIRAAAMGRVDIAKKLVEWAQLSQDFEPAMEAAASNGHVDVLDWLHRRATSAIKLPLGMMDDSATSGHLEVVKWLHTNTKDKCTTRAMDWAARYGHLHVVQWLHENQTAGCTTQAMDWAASNGHLNVVQWLCTHRDEGCTSLVLGLARDKGHLHVLRWLEAAAATENSPVDAWKRK</sequence>
<dbReference type="InterPro" id="IPR052050">
    <property type="entry name" value="SecEffector_AnkRepeat"/>
</dbReference>
<dbReference type="PANTHER" id="PTHR46586">
    <property type="entry name" value="ANKYRIN REPEAT-CONTAINING PROTEIN"/>
    <property type="match status" value="1"/>
</dbReference>
<evidence type="ECO:0000313" key="1">
    <source>
        <dbReference type="EMBL" id="TMW59635.1"/>
    </source>
</evidence>
<dbReference type="PANTHER" id="PTHR46586:SF3">
    <property type="entry name" value="ANKYRIN REPEAT-CONTAINING PROTEIN"/>
    <property type="match status" value="1"/>
</dbReference>
<dbReference type="Gene3D" id="1.25.40.20">
    <property type="entry name" value="Ankyrin repeat-containing domain"/>
    <property type="match status" value="2"/>
</dbReference>
<evidence type="ECO:0008006" key="3">
    <source>
        <dbReference type="Google" id="ProtNLM"/>
    </source>
</evidence>
<keyword evidence="2" id="KW-1185">Reference proteome</keyword>
<dbReference type="Proteomes" id="UP000794436">
    <property type="component" value="Unassembled WGS sequence"/>
</dbReference>
<dbReference type="InterPro" id="IPR002110">
    <property type="entry name" value="Ankyrin_rpt"/>
</dbReference>
<dbReference type="EMBL" id="SPLM01000109">
    <property type="protein sequence ID" value="TMW59635.1"/>
    <property type="molecule type" value="Genomic_DNA"/>
</dbReference>
<dbReference type="OrthoDB" id="75611at2759"/>
<dbReference type="AlphaFoldDB" id="A0A8K1CAQ7"/>
<accession>A0A8K1CAQ7</accession>
<reference evidence="1" key="1">
    <citation type="submission" date="2019-03" db="EMBL/GenBank/DDBJ databases">
        <title>Long read genome sequence of the mycoparasitic Pythium oligandrum ATCC 38472 isolated from sugarbeet rhizosphere.</title>
        <authorList>
            <person name="Gaulin E."/>
        </authorList>
    </citation>
    <scope>NUCLEOTIDE SEQUENCE</scope>
    <source>
        <strain evidence="1">ATCC 38472_TT</strain>
    </source>
</reference>
<proteinExistence type="predicted"/>
<gene>
    <name evidence="1" type="ORF">Poli38472_004704</name>
</gene>
<protein>
    <recommendedName>
        <fullName evidence="3">Ankyrin repeat-containing domain</fullName>
    </recommendedName>
</protein>